<evidence type="ECO:0000256" key="1">
    <source>
        <dbReference type="ARBA" id="ARBA00004123"/>
    </source>
</evidence>
<dbReference type="PANTHER" id="PTHR46138:SF1">
    <property type="entry name" value="PROTEIN DR1"/>
    <property type="match status" value="1"/>
</dbReference>
<keyword evidence="2" id="KW-0539">Nucleus</keyword>
<proteinExistence type="predicted"/>
<dbReference type="GeneID" id="25264073"/>
<dbReference type="Gene3D" id="1.10.20.10">
    <property type="entry name" value="Histone, subunit A"/>
    <property type="match status" value="1"/>
</dbReference>
<dbReference type="FunFam" id="1.10.20.10:FF:000019">
    <property type="entry name" value="Negative cofactor 2 beta"/>
    <property type="match status" value="1"/>
</dbReference>
<dbReference type="STRING" id="1037660.A0A066W9M6"/>
<dbReference type="PANTHER" id="PTHR46138">
    <property type="entry name" value="PROTEIN DR1"/>
    <property type="match status" value="1"/>
</dbReference>
<dbReference type="GO" id="GO:0017054">
    <property type="term" value="C:negative cofactor 2 complex"/>
    <property type="evidence" value="ECO:0007669"/>
    <property type="project" value="InterPro"/>
</dbReference>
<evidence type="ECO:0000313" key="5">
    <source>
        <dbReference type="Proteomes" id="UP000027361"/>
    </source>
</evidence>
<dbReference type="RefSeq" id="XP_013244546.1">
    <property type="nucleotide sequence ID" value="XM_013389092.1"/>
</dbReference>
<dbReference type="InterPro" id="IPR009072">
    <property type="entry name" value="Histone-fold"/>
</dbReference>
<dbReference type="Pfam" id="PF00808">
    <property type="entry name" value="CBFD_NFYB_HMF"/>
    <property type="match status" value="1"/>
</dbReference>
<dbReference type="InParanoid" id="A0A066W9M6"/>
<comment type="subcellular location">
    <subcellularLocation>
        <location evidence="1">Nucleus</location>
    </subcellularLocation>
</comment>
<dbReference type="SUPFAM" id="SSF47113">
    <property type="entry name" value="Histone-fold"/>
    <property type="match status" value="1"/>
</dbReference>
<dbReference type="InterPro" id="IPR003958">
    <property type="entry name" value="CBFA_NFYB_domain"/>
</dbReference>
<evidence type="ECO:0000256" key="2">
    <source>
        <dbReference type="ARBA" id="ARBA00023242"/>
    </source>
</evidence>
<organism evidence="4 5">
    <name type="scientific">Tilletiaria anomala (strain ATCC 24038 / CBS 436.72 / UBC 951)</name>
    <dbReference type="NCBI Taxonomy" id="1037660"/>
    <lineage>
        <taxon>Eukaryota</taxon>
        <taxon>Fungi</taxon>
        <taxon>Dikarya</taxon>
        <taxon>Basidiomycota</taxon>
        <taxon>Ustilaginomycotina</taxon>
        <taxon>Exobasidiomycetes</taxon>
        <taxon>Georgefischeriales</taxon>
        <taxon>Tilletiariaceae</taxon>
        <taxon>Tilletiaria</taxon>
    </lineage>
</organism>
<dbReference type="Proteomes" id="UP000027361">
    <property type="component" value="Unassembled WGS sequence"/>
</dbReference>
<comment type="caution">
    <text evidence="4">The sequence shown here is derived from an EMBL/GenBank/DDBJ whole genome shotgun (WGS) entry which is preliminary data.</text>
</comment>
<evidence type="ECO:0000313" key="4">
    <source>
        <dbReference type="EMBL" id="KDN50421.1"/>
    </source>
</evidence>
<gene>
    <name evidence="4" type="ORF">K437DRAFT_255139</name>
</gene>
<keyword evidence="5" id="KW-1185">Reference proteome</keyword>
<reference evidence="4 5" key="1">
    <citation type="submission" date="2014-05" db="EMBL/GenBank/DDBJ databases">
        <title>Draft genome sequence of a rare smut relative, Tilletiaria anomala UBC 951.</title>
        <authorList>
            <consortium name="DOE Joint Genome Institute"/>
            <person name="Toome M."/>
            <person name="Kuo A."/>
            <person name="Henrissat B."/>
            <person name="Lipzen A."/>
            <person name="Tritt A."/>
            <person name="Yoshinaga Y."/>
            <person name="Zane M."/>
            <person name="Barry K."/>
            <person name="Grigoriev I.V."/>
            <person name="Spatafora J.W."/>
            <person name="Aimea M.C."/>
        </authorList>
    </citation>
    <scope>NUCLEOTIDE SEQUENCE [LARGE SCALE GENOMIC DNA]</scope>
    <source>
        <strain evidence="4 5">UBC 951</strain>
    </source>
</reference>
<name>A0A066W9M6_TILAU</name>
<sequence>MSDEENFAEGSGSGFTEDDLSLPKATVQKIIQGVIPSDISCAKDTREVLIECCIEFLHLISSESNEVCERESKKTIAPEHVIQALRDLGFENFVEGVEDILKDHKQMAKEREQKISKKVQDMGMTPEELQRHQEMLFAASKARYEATND</sequence>
<dbReference type="InterPro" id="IPR042225">
    <property type="entry name" value="Ncb2"/>
</dbReference>
<feature type="domain" description="Transcription factor CBF/NF-Y/archaeal histone" evidence="3">
    <location>
        <begin position="21"/>
        <end position="85"/>
    </location>
</feature>
<dbReference type="EMBL" id="JMSN01000019">
    <property type="protein sequence ID" value="KDN50421.1"/>
    <property type="molecule type" value="Genomic_DNA"/>
</dbReference>
<dbReference type="HOGENOM" id="CLU_066247_11_3_1"/>
<accession>A0A066W9M6</accession>
<dbReference type="OrthoDB" id="601405at2759"/>
<dbReference type="AlphaFoldDB" id="A0A066W9M6"/>
<dbReference type="OMA" id="RDAKFKK"/>
<protein>
    <submittedName>
        <fullName evidence="4">Histone-fold-containing protein</fullName>
    </submittedName>
</protein>
<dbReference type="FunCoup" id="A0A066W9M6">
    <property type="interactions" value="404"/>
</dbReference>
<dbReference type="GO" id="GO:0000122">
    <property type="term" value="P:negative regulation of transcription by RNA polymerase II"/>
    <property type="evidence" value="ECO:0007669"/>
    <property type="project" value="InterPro"/>
</dbReference>
<dbReference type="GO" id="GO:0016251">
    <property type="term" value="F:RNA polymerase II general transcription initiation factor activity"/>
    <property type="evidence" value="ECO:0007669"/>
    <property type="project" value="TreeGrafter"/>
</dbReference>
<dbReference type="GO" id="GO:0046982">
    <property type="term" value="F:protein heterodimerization activity"/>
    <property type="evidence" value="ECO:0007669"/>
    <property type="project" value="InterPro"/>
</dbReference>
<dbReference type="GO" id="GO:0017025">
    <property type="term" value="F:TBP-class protein binding"/>
    <property type="evidence" value="ECO:0007669"/>
    <property type="project" value="TreeGrafter"/>
</dbReference>
<dbReference type="GO" id="GO:0051123">
    <property type="term" value="P:RNA polymerase II preinitiation complex assembly"/>
    <property type="evidence" value="ECO:0007669"/>
    <property type="project" value="TreeGrafter"/>
</dbReference>
<evidence type="ECO:0000259" key="3">
    <source>
        <dbReference type="Pfam" id="PF00808"/>
    </source>
</evidence>
<dbReference type="CDD" id="cd22905">
    <property type="entry name" value="HFD_Dr1"/>
    <property type="match status" value="1"/>
</dbReference>